<proteinExistence type="predicted"/>
<keyword evidence="1" id="KW-0732">Signal</keyword>
<protein>
    <submittedName>
        <fullName evidence="2">Outer membrane protein transport protein</fullName>
    </submittedName>
</protein>
<dbReference type="SUPFAM" id="SSF56935">
    <property type="entry name" value="Porins"/>
    <property type="match status" value="1"/>
</dbReference>
<reference evidence="2" key="1">
    <citation type="submission" date="2022-05" db="EMBL/GenBank/DDBJ databases">
        <authorList>
            <person name="Sun X."/>
        </authorList>
    </citation>
    <scope>NUCLEOTIDE SEQUENCE</scope>
    <source>
        <strain evidence="2">Ai-910</strain>
    </source>
</reference>
<sequence length="515" mass="58132">MKKLILTLSIFSAAGLTMAQAPDDALRLSLNRPIGTARSLSLSNAAGALGGDYTSIGINPAGVAVYRSSEFNFTPSLTINNTNSNYYGYSADDDKISFPLQQIGFVGTYRPMREVTSGLVSSHFSIGYQRTADFNRRSFIQAYKVPSSLLDEIVYQADGLSPNEMYSFPRIRVMYDSYLIDPLDEDVYDDHDLPTGYYHAFEELDENGQPIWGLPEGLNQKRLITESGSAGEFHIAGGLNFSNKVYIGGLIGIAVENYKRTISHVEVVNTANNNWNYLFNYELNDHLTSSSVGVNLKVGVIYKPVDPVRLGFSFHSPTLYSVDEEAYYKVTPQSGYTEEGSFRSDIQEYSYNFRTPYKANASAAFVISNKGLVSVDYEFTDYDAMRFKDRSTSSADNTSYYNDLNNDLKKFFKPSHSVRLGAEFRPAEVISLRGGFSWTQNPYSSYLQNKTELMTYSFGVGYRMNNMYIDLGYMLRDQDYDYSLYYSGFVADEYQKMAKMKNKDHIVAVTLGWRF</sequence>
<keyword evidence="3" id="KW-1185">Reference proteome</keyword>
<reference evidence="2" key="2">
    <citation type="submission" date="2022-06" db="EMBL/GenBank/DDBJ databases">
        <title>Xiashengella guii gen. nov. sp. nov., a bacterium isolated form anaerobic digestion tank.</title>
        <authorList>
            <person name="Huang H."/>
        </authorList>
    </citation>
    <scope>NUCLEOTIDE SEQUENCE</scope>
    <source>
        <strain evidence="2">Ai-910</strain>
    </source>
</reference>
<feature type="signal peptide" evidence="1">
    <location>
        <begin position="1"/>
        <end position="21"/>
    </location>
</feature>
<evidence type="ECO:0000256" key="1">
    <source>
        <dbReference type="SAM" id="SignalP"/>
    </source>
</evidence>
<dbReference type="AlphaFoldDB" id="A0A9J6ZNU7"/>
<dbReference type="EMBL" id="CP098400">
    <property type="protein sequence ID" value="URW78936.1"/>
    <property type="molecule type" value="Genomic_DNA"/>
</dbReference>
<dbReference type="Gene3D" id="2.40.160.60">
    <property type="entry name" value="Outer membrane protein transport protein (OMPP1/FadL/TodX)"/>
    <property type="match status" value="1"/>
</dbReference>
<dbReference type="RefSeq" id="WP_250722411.1">
    <property type="nucleotide sequence ID" value="NZ_CP098400.1"/>
</dbReference>
<gene>
    <name evidence="2" type="ORF">M9189_08715</name>
</gene>
<evidence type="ECO:0000313" key="2">
    <source>
        <dbReference type="EMBL" id="URW78936.1"/>
    </source>
</evidence>
<organism evidence="2 3">
    <name type="scientific">Xiashengella succiniciproducens</name>
    <dbReference type="NCBI Taxonomy" id="2949635"/>
    <lineage>
        <taxon>Bacteria</taxon>
        <taxon>Pseudomonadati</taxon>
        <taxon>Bacteroidota</taxon>
        <taxon>Bacteroidia</taxon>
        <taxon>Marinilabiliales</taxon>
        <taxon>Marinilabiliaceae</taxon>
        <taxon>Xiashengella</taxon>
    </lineage>
</organism>
<name>A0A9J6ZNU7_9BACT</name>
<dbReference type="KEGG" id="alkq:M9189_08715"/>
<dbReference type="Proteomes" id="UP001056426">
    <property type="component" value="Chromosome"/>
</dbReference>
<accession>A0A9J6ZNU7</accession>
<feature type="chain" id="PRO_5039932563" evidence="1">
    <location>
        <begin position="22"/>
        <end position="515"/>
    </location>
</feature>
<evidence type="ECO:0000313" key="3">
    <source>
        <dbReference type="Proteomes" id="UP001056426"/>
    </source>
</evidence>